<name>A0AAV9QYI7_9TELE</name>
<proteinExistence type="predicted"/>
<dbReference type="EMBL" id="JAHHUM010002664">
    <property type="protein sequence ID" value="KAK5601579.1"/>
    <property type="molecule type" value="Genomic_DNA"/>
</dbReference>
<evidence type="ECO:0000313" key="1">
    <source>
        <dbReference type="EMBL" id="KAK5601579.1"/>
    </source>
</evidence>
<evidence type="ECO:0000313" key="2">
    <source>
        <dbReference type="Proteomes" id="UP001311232"/>
    </source>
</evidence>
<sequence length="116" mass="13082">MSINKTCSFNHDGSLVTTGMAKDQQGSDTDEFQRGSRGVRKLFFCSLDVAYFMFFRFLDERMYDEMVVVLHKLKEGKQSNLSVGACTLSRRSEISFSFLHTVSLLAHSFPGYNGCA</sequence>
<reference evidence="1 2" key="1">
    <citation type="submission" date="2021-06" db="EMBL/GenBank/DDBJ databases">
        <authorList>
            <person name="Palmer J.M."/>
        </authorList>
    </citation>
    <scope>NUCLEOTIDE SEQUENCE [LARGE SCALE GENOMIC DNA]</scope>
    <source>
        <strain evidence="1 2">MEX-2019</strain>
        <tissue evidence="1">Muscle</tissue>
    </source>
</reference>
<accession>A0AAV9QYI7</accession>
<dbReference type="Proteomes" id="UP001311232">
    <property type="component" value="Unassembled WGS sequence"/>
</dbReference>
<protein>
    <submittedName>
        <fullName evidence="1">Uncharacterized protein</fullName>
    </submittedName>
</protein>
<keyword evidence="2" id="KW-1185">Reference proteome</keyword>
<dbReference type="AlphaFoldDB" id="A0AAV9QYI7"/>
<organism evidence="1 2">
    <name type="scientific">Crenichthys baileyi</name>
    <name type="common">White River springfish</name>
    <dbReference type="NCBI Taxonomy" id="28760"/>
    <lineage>
        <taxon>Eukaryota</taxon>
        <taxon>Metazoa</taxon>
        <taxon>Chordata</taxon>
        <taxon>Craniata</taxon>
        <taxon>Vertebrata</taxon>
        <taxon>Euteleostomi</taxon>
        <taxon>Actinopterygii</taxon>
        <taxon>Neopterygii</taxon>
        <taxon>Teleostei</taxon>
        <taxon>Neoteleostei</taxon>
        <taxon>Acanthomorphata</taxon>
        <taxon>Ovalentaria</taxon>
        <taxon>Atherinomorphae</taxon>
        <taxon>Cyprinodontiformes</taxon>
        <taxon>Goodeidae</taxon>
        <taxon>Crenichthys</taxon>
    </lineage>
</organism>
<gene>
    <name evidence="1" type="ORF">CRENBAI_023763</name>
</gene>
<comment type="caution">
    <text evidence="1">The sequence shown here is derived from an EMBL/GenBank/DDBJ whole genome shotgun (WGS) entry which is preliminary data.</text>
</comment>